<dbReference type="SUPFAM" id="SSF51735">
    <property type="entry name" value="NAD(P)-binding Rossmann-fold domains"/>
    <property type="match status" value="1"/>
</dbReference>
<proteinExistence type="predicted"/>
<evidence type="ECO:0000256" key="1">
    <source>
        <dbReference type="ARBA" id="ARBA00023002"/>
    </source>
</evidence>
<dbReference type="GO" id="GO:0016491">
    <property type="term" value="F:oxidoreductase activity"/>
    <property type="evidence" value="ECO:0007669"/>
    <property type="project" value="UniProtKB-KW"/>
</dbReference>
<dbReference type="Gene3D" id="3.40.50.720">
    <property type="entry name" value="NAD(P)-binding Rossmann-like Domain"/>
    <property type="match status" value="1"/>
</dbReference>
<reference evidence="3 4" key="1">
    <citation type="submission" date="2019-01" db="EMBL/GenBank/DDBJ databases">
        <title>Genome sequencing of strain FW100M-8.</title>
        <authorList>
            <person name="Heo J."/>
            <person name="Kim S.-J."/>
            <person name="Kim J.-S."/>
            <person name="Hong S.-B."/>
            <person name="Kwon S.-W."/>
        </authorList>
    </citation>
    <scope>NUCLEOTIDE SEQUENCE [LARGE SCALE GENOMIC DNA]</scope>
    <source>
        <strain evidence="3 4">FW100M-8</strain>
    </source>
</reference>
<keyword evidence="4" id="KW-1185">Reference proteome</keyword>
<sequence length="229" mass="24153">MTSIALIGPGRHGLAIANLFASHGVDVVLYHYKPEKARAAAAVVRAHAADGAEVTVADTLADAVAGQEFVVLATLWNDDQRAVVGELGDALVGKIVLDISNPFDRTPQGFVLVTPHDGSTGRFLAKLLPAGAGHVKVFSSIPNPAISGAADQTPPSVLPFLADSQATAERVRPLLEQVGWRPWLVGDISDSRELEVGGRFHVMSGRRGRAVLTPDEMTRYAGPEGRLAV</sequence>
<dbReference type="InterPro" id="IPR036291">
    <property type="entry name" value="NAD(P)-bd_dom_sf"/>
</dbReference>
<protein>
    <submittedName>
        <fullName evidence="3">NADP oxidoreductase</fullName>
    </submittedName>
</protein>
<name>A0A4P6FUV7_9MICO</name>
<evidence type="ECO:0000313" key="4">
    <source>
        <dbReference type="Proteomes" id="UP000291259"/>
    </source>
</evidence>
<dbReference type="OrthoDB" id="5738121at2"/>
<dbReference type="RefSeq" id="WP_129191903.1">
    <property type="nucleotide sequence ID" value="NZ_CP035491.1"/>
</dbReference>
<gene>
    <name evidence="3" type="ORF">ET445_14505</name>
</gene>
<dbReference type="InterPro" id="IPR028939">
    <property type="entry name" value="P5C_Rdtase_cat_N"/>
</dbReference>
<dbReference type="KEGG" id="agf:ET445_14505"/>
<evidence type="ECO:0000313" key="3">
    <source>
        <dbReference type="EMBL" id="QAY74358.1"/>
    </source>
</evidence>
<keyword evidence="1" id="KW-0560">Oxidoreductase</keyword>
<dbReference type="PANTHER" id="PTHR14239">
    <property type="entry name" value="DUDULIN-RELATED"/>
    <property type="match status" value="1"/>
</dbReference>
<dbReference type="AlphaFoldDB" id="A0A4P6FUV7"/>
<evidence type="ECO:0000259" key="2">
    <source>
        <dbReference type="Pfam" id="PF03807"/>
    </source>
</evidence>
<dbReference type="Proteomes" id="UP000291259">
    <property type="component" value="Chromosome"/>
</dbReference>
<dbReference type="Pfam" id="PF03807">
    <property type="entry name" value="F420_oxidored"/>
    <property type="match status" value="1"/>
</dbReference>
<accession>A0A4P6FUV7</accession>
<dbReference type="InterPro" id="IPR051267">
    <property type="entry name" value="STEAP_metalloreductase"/>
</dbReference>
<feature type="domain" description="Pyrroline-5-carboxylate reductase catalytic N-terminal" evidence="2">
    <location>
        <begin position="4"/>
        <end position="102"/>
    </location>
</feature>
<organism evidence="3 4">
    <name type="scientific">Agromyces protaetiae</name>
    <dbReference type="NCBI Taxonomy" id="2509455"/>
    <lineage>
        <taxon>Bacteria</taxon>
        <taxon>Bacillati</taxon>
        <taxon>Actinomycetota</taxon>
        <taxon>Actinomycetes</taxon>
        <taxon>Micrococcales</taxon>
        <taxon>Microbacteriaceae</taxon>
        <taxon>Agromyces</taxon>
    </lineage>
</organism>
<dbReference type="EMBL" id="CP035491">
    <property type="protein sequence ID" value="QAY74358.1"/>
    <property type="molecule type" value="Genomic_DNA"/>
</dbReference>
<dbReference type="PANTHER" id="PTHR14239:SF10">
    <property type="entry name" value="REDUCTASE"/>
    <property type="match status" value="1"/>
</dbReference>